<feature type="domain" description="Carrier" evidence="5">
    <location>
        <begin position="791"/>
        <end position="869"/>
    </location>
</feature>
<feature type="region of interest" description="Disordered" evidence="4">
    <location>
        <begin position="873"/>
        <end position="896"/>
    </location>
</feature>
<dbReference type="SMART" id="SM01294">
    <property type="entry name" value="PKS_PP_betabranch"/>
    <property type="match status" value="1"/>
</dbReference>
<dbReference type="SUPFAM" id="SSF52151">
    <property type="entry name" value="FabD/lysophospholipase-like"/>
    <property type="match status" value="1"/>
</dbReference>
<dbReference type="PROSITE" id="PS52004">
    <property type="entry name" value="KS3_2"/>
    <property type="match status" value="1"/>
</dbReference>
<dbReference type="SMART" id="SM00825">
    <property type="entry name" value="PKS_KS"/>
    <property type="match status" value="1"/>
</dbReference>
<dbReference type="InterPro" id="IPR020806">
    <property type="entry name" value="PKS_PP-bd"/>
</dbReference>
<name>A0ABT5D6M1_9BACT</name>
<evidence type="ECO:0000256" key="2">
    <source>
        <dbReference type="ARBA" id="ARBA00022553"/>
    </source>
</evidence>
<dbReference type="Gene3D" id="3.40.47.10">
    <property type="match status" value="1"/>
</dbReference>
<dbReference type="Pfam" id="PF00698">
    <property type="entry name" value="Acyl_transf_1"/>
    <property type="match status" value="1"/>
</dbReference>
<dbReference type="PROSITE" id="PS00012">
    <property type="entry name" value="PHOSPHOPANTETHEINE"/>
    <property type="match status" value="1"/>
</dbReference>
<dbReference type="InterPro" id="IPR020841">
    <property type="entry name" value="PKS_Beta-ketoAc_synthase_dom"/>
</dbReference>
<dbReference type="Proteomes" id="UP001221838">
    <property type="component" value="Unassembled WGS sequence"/>
</dbReference>
<keyword evidence="3" id="KW-0808">Transferase</keyword>
<organism evidence="7 8">
    <name type="scientific">Stigmatella ashevillensis</name>
    <dbReference type="NCBI Taxonomy" id="2995309"/>
    <lineage>
        <taxon>Bacteria</taxon>
        <taxon>Pseudomonadati</taxon>
        <taxon>Myxococcota</taxon>
        <taxon>Myxococcia</taxon>
        <taxon>Myxococcales</taxon>
        <taxon>Cystobacterineae</taxon>
        <taxon>Archangiaceae</taxon>
        <taxon>Stigmatella</taxon>
    </lineage>
</organism>
<dbReference type="PANTHER" id="PTHR43775">
    <property type="entry name" value="FATTY ACID SYNTHASE"/>
    <property type="match status" value="1"/>
</dbReference>
<evidence type="ECO:0000313" key="7">
    <source>
        <dbReference type="EMBL" id="MDC0708740.1"/>
    </source>
</evidence>
<dbReference type="InterPro" id="IPR009081">
    <property type="entry name" value="PP-bd_ACP"/>
</dbReference>
<feature type="domain" description="Ketosynthase family 3 (KS3)" evidence="6">
    <location>
        <begin position="35"/>
        <end position="458"/>
    </location>
</feature>
<dbReference type="Pfam" id="PF22621">
    <property type="entry name" value="CurL-like_PKS_C"/>
    <property type="match status" value="1"/>
</dbReference>
<dbReference type="InterPro" id="IPR006162">
    <property type="entry name" value="Ppantetheine_attach_site"/>
</dbReference>
<reference evidence="7 8" key="1">
    <citation type="submission" date="2022-11" db="EMBL/GenBank/DDBJ databases">
        <title>Minimal conservation of predation-associated metabolite biosynthetic gene clusters underscores biosynthetic potential of Myxococcota including descriptions for ten novel species: Archangium lansinium sp. nov., Myxococcus landrumus sp. nov., Nannocystis bai.</title>
        <authorList>
            <person name="Ahearne A."/>
            <person name="Stevens C."/>
            <person name="Dowd S."/>
        </authorList>
    </citation>
    <scope>NUCLEOTIDE SEQUENCE [LARGE SCALE GENOMIC DNA]</scope>
    <source>
        <strain evidence="7 8">NCWAL01</strain>
    </source>
</reference>
<dbReference type="InterPro" id="IPR050091">
    <property type="entry name" value="PKS_NRPS_Biosynth_Enz"/>
</dbReference>
<dbReference type="InterPro" id="IPR016035">
    <property type="entry name" value="Acyl_Trfase/lysoPLipase"/>
</dbReference>
<evidence type="ECO:0000256" key="4">
    <source>
        <dbReference type="SAM" id="MobiDB-lite"/>
    </source>
</evidence>
<dbReference type="SMART" id="SM00823">
    <property type="entry name" value="PKS_PP"/>
    <property type="match status" value="1"/>
</dbReference>
<dbReference type="PROSITE" id="PS00606">
    <property type="entry name" value="KS3_1"/>
    <property type="match status" value="1"/>
</dbReference>
<evidence type="ECO:0000256" key="1">
    <source>
        <dbReference type="ARBA" id="ARBA00022450"/>
    </source>
</evidence>
<dbReference type="SMART" id="SM00827">
    <property type="entry name" value="PKS_AT"/>
    <property type="match status" value="1"/>
</dbReference>
<keyword evidence="8" id="KW-1185">Reference proteome</keyword>
<keyword evidence="1" id="KW-0596">Phosphopantetheine</keyword>
<dbReference type="RefSeq" id="WP_272136702.1">
    <property type="nucleotide sequence ID" value="NZ_JAQNDM010000002.1"/>
</dbReference>
<dbReference type="InterPro" id="IPR014031">
    <property type="entry name" value="Ketoacyl_synth_C"/>
</dbReference>
<dbReference type="SUPFAM" id="SSF53901">
    <property type="entry name" value="Thiolase-like"/>
    <property type="match status" value="1"/>
</dbReference>
<dbReference type="InterPro" id="IPR016039">
    <property type="entry name" value="Thiolase-like"/>
</dbReference>
<evidence type="ECO:0000256" key="3">
    <source>
        <dbReference type="ARBA" id="ARBA00022679"/>
    </source>
</evidence>
<dbReference type="InterPro" id="IPR018201">
    <property type="entry name" value="Ketoacyl_synth_AS"/>
</dbReference>
<dbReference type="CDD" id="cd00833">
    <property type="entry name" value="PKS"/>
    <property type="match status" value="1"/>
</dbReference>
<dbReference type="InterPro" id="IPR001227">
    <property type="entry name" value="Ac_transferase_dom_sf"/>
</dbReference>
<protein>
    <submittedName>
        <fullName evidence="7">Beta-ketoacyl synthase N-terminal-like domain-containing protein</fullName>
    </submittedName>
</protein>
<sequence length="896" mass="95771">MKDEVRGAMESLLSGLTAEERSTLLALLRSEEQEDDPVAVVGMAGRFPGGANSPEALWRLLHEGRSGITEVPKSRWDIDALFHPDPDARGKMYGRWGGFLEDAEQFDPQPFGISDEEAARMDPQQRLLLEVCWEALESAGESPTGLVGSRTGVFVGLADQGYNRVREPGHLDGFSVTDHLTSVASGRLSHVFGFHGPTLSIEAACASSLVALHLAAESLRRGESDLAIAGGVTLLLQPEISFHFCKLELMSRDGRVKAFDAKADGAVRGEGCALLVLKRYSQALADGNPVLALLRGGASTSTGRGASLTAPSVSAMRRVMSDALASAGLTPADVDYVETHGSGTWAGDAIELQALKDVFGAPRLDGTKCVLGAVKTNLGQLEYAGGAAGVIKAILAFQNEAIPPNLNYSTPHPRVPLTGTPLVIPTQTQPWPRGARRRIAGVTGFGLSGALAHVLLEEPPLRSVADVTARRSVHVLTLSASSAEALAAQVERVAPLLDATPEQSLGDFCFTANAARAHFSHRLAVTGQTPAQLSDRLRAWRGGESAARREQQVVGFLFQEQLMLQGAPGQELYATQPVFRDALDRCTAAFAASGAQREVPAAEQAQFSLGFALAELWKAWGVRPAVVLGKGVGEVTAACVAGAIELETAVRTLAARPLREDGVGYPVLEALPPFRWADPARALEGQKITVLLGMAQGEPGHFGVPGFLPSLRAGWGDWDALAECVARLYERGVEIDWRSFDRPDGRRVVTFPGYTWQRRRFWLHRPTDGLEPVESTRADDTVARVHAASAPERRALLQAHLTAHLAKALRVAVGELSVHKSLVLLGLDSLMTVELRRRLKSEFGFNLAVARLIAGACIADLAQDIEHHLAASSALADPPPPPAHGPDAEEREVIQL</sequence>
<accession>A0ABT5D6M1</accession>
<dbReference type="Gene3D" id="1.10.1200.10">
    <property type="entry name" value="ACP-like"/>
    <property type="match status" value="1"/>
</dbReference>
<dbReference type="Pfam" id="PF02801">
    <property type="entry name" value="Ketoacyl-synt_C"/>
    <property type="match status" value="1"/>
</dbReference>
<evidence type="ECO:0000259" key="5">
    <source>
        <dbReference type="PROSITE" id="PS50075"/>
    </source>
</evidence>
<feature type="compositionally biased region" description="Basic and acidic residues" evidence="4">
    <location>
        <begin position="886"/>
        <end position="896"/>
    </location>
</feature>
<keyword evidence="2" id="KW-0597">Phosphoprotein</keyword>
<dbReference type="InterPro" id="IPR036736">
    <property type="entry name" value="ACP-like_sf"/>
</dbReference>
<dbReference type="EMBL" id="JAQNDM010000002">
    <property type="protein sequence ID" value="MDC0708740.1"/>
    <property type="molecule type" value="Genomic_DNA"/>
</dbReference>
<dbReference type="Pfam" id="PF00109">
    <property type="entry name" value="ketoacyl-synt"/>
    <property type="match status" value="1"/>
</dbReference>
<comment type="caution">
    <text evidence="7">The sequence shown here is derived from an EMBL/GenBank/DDBJ whole genome shotgun (WGS) entry which is preliminary data.</text>
</comment>
<evidence type="ECO:0000313" key="8">
    <source>
        <dbReference type="Proteomes" id="UP001221838"/>
    </source>
</evidence>
<gene>
    <name evidence="7" type="ORF">POL68_09695</name>
</gene>
<dbReference type="InterPro" id="IPR014030">
    <property type="entry name" value="Ketoacyl_synth_N"/>
</dbReference>
<dbReference type="PROSITE" id="PS50075">
    <property type="entry name" value="CARRIER"/>
    <property type="match status" value="1"/>
</dbReference>
<evidence type="ECO:0000259" key="6">
    <source>
        <dbReference type="PROSITE" id="PS52004"/>
    </source>
</evidence>
<dbReference type="Pfam" id="PF00550">
    <property type="entry name" value="PP-binding"/>
    <property type="match status" value="1"/>
</dbReference>
<proteinExistence type="predicted"/>
<dbReference type="Gene3D" id="3.30.70.3290">
    <property type="match status" value="2"/>
</dbReference>
<dbReference type="PANTHER" id="PTHR43775:SF37">
    <property type="entry name" value="SI:DKEY-61P9.11"/>
    <property type="match status" value="1"/>
</dbReference>
<dbReference type="Gene3D" id="3.40.366.10">
    <property type="entry name" value="Malonyl-Coenzyme A Acyl Carrier Protein, domain 2"/>
    <property type="match status" value="2"/>
</dbReference>
<dbReference type="InterPro" id="IPR014043">
    <property type="entry name" value="Acyl_transferase_dom"/>
</dbReference>
<dbReference type="SUPFAM" id="SSF47336">
    <property type="entry name" value="ACP-like"/>
    <property type="match status" value="1"/>
</dbReference>